<gene>
    <name evidence="1" type="ORF">CTM72_02940</name>
</gene>
<accession>A0A2D3NTR9</accession>
<dbReference type="RefSeq" id="WP_100024428.1">
    <property type="nucleotide sequence ID" value="NZ_CP024699.1"/>
</dbReference>
<sequence length="284" mass="32673">MKTSEQIKGAIRNISKKTGVNPNSLLQMCLFEGILEKLSKSKYSENFILKGGLLISSLIGVDMRSTMDMDITLRGIPLNEISIRKILNEILAIEIDADIEYKLIKLSPIRQEDMYEDFCASISCIFGKINASLNIDITTGDVITPREINYSYSKILEEGRIPIMTYTIETILAEKFETISSRNISTTRARDFYDLYMIYSIFKDKINKDVLKKAIERTSKYRGSFETALQYKEIVELFRESETSKELWKKYTQNNPYAKNVDFLDTISVYEEIGTVLNIKDDTK</sequence>
<dbReference type="EMBL" id="CP024699">
    <property type="protein sequence ID" value="ATV58798.1"/>
    <property type="molecule type" value="Genomic_DNA"/>
</dbReference>
<evidence type="ECO:0000313" key="1">
    <source>
        <dbReference type="EMBL" id="ATV58798.1"/>
    </source>
</evidence>
<dbReference type="AlphaFoldDB" id="A0A2D3NTR9"/>
<dbReference type="Pfam" id="PF08843">
    <property type="entry name" value="AbiEii"/>
    <property type="match status" value="1"/>
</dbReference>
<evidence type="ECO:0000313" key="2">
    <source>
        <dbReference type="Proteomes" id="UP000230056"/>
    </source>
</evidence>
<dbReference type="InterPro" id="IPR014942">
    <property type="entry name" value="AbiEii"/>
</dbReference>
<dbReference type="Proteomes" id="UP000230056">
    <property type="component" value="Chromosome"/>
</dbReference>
<name>A0A2D3NTR9_9FUSO</name>
<organism evidence="1 2">
    <name type="scientific">Fusobacterium pseudoperiodonticum</name>
    <dbReference type="NCBI Taxonomy" id="2663009"/>
    <lineage>
        <taxon>Bacteria</taxon>
        <taxon>Fusobacteriati</taxon>
        <taxon>Fusobacteriota</taxon>
        <taxon>Fusobacteriia</taxon>
        <taxon>Fusobacteriales</taxon>
        <taxon>Fusobacteriaceae</taxon>
        <taxon>Fusobacterium</taxon>
    </lineage>
</organism>
<protein>
    <submittedName>
        <fullName evidence="1">Abortive phage infection protein</fullName>
    </submittedName>
</protein>
<proteinExistence type="predicted"/>
<reference evidence="1 2" key="1">
    <citation type="submission" date="2017-11" db="EMBL/GenBank/DDBJ databases">
        <title>Genome sequencing of Fusobacterium periodonticum KCOM 1261.</title>
        <authorList>
            <person name="Kook J.-K."/>
            <person name="Park S.-N."/>
            <person name="Lim Y.K."/>
        </authorList>
    </citation>
    <scope>NUCLEOTIDE SEQUENCE [LARGE SCALE GENOMIC DNA]</scope>
    <source>
        <strain evidence="1 2">KCOM 1261</strain>
    </source>
</reference>